<feature type="transmembrane region" description="Helical" evidence="5">
    <location>
        <begin position="53"/>
        <end position="76"/>
    </location>
</feature>
<dbReference type="EMBL" id="JARXHW010000012">
    <property type="protein sequence ID" value="MDQ8207269.1"/>
    <property type="molecule type" value="Genomic_DNA"/>
</dbReference>
<feature type="transmembrane region" description="Helical" evidence="5">
    <location>
        <begin position="20"/>
        <end position="41"/>
    </location>
</feature>
<keyword evidence="5" id="KW-1003">Cell membrane</keyword>
<protein>
    <recommendedName>
        <fullName evidence="5">NADH-quinone oxidoreductase subunit N</fullName>
        <ecNumber evidence="5">7.1.1.-</ecNumber>
    </recommendedName>
    <alternativeName>
        <fullName evidence="5">NADH dehydrogenase I subunit N</fullName>
    </alternativeName>
    <alternativeName>
        <fullName evidence="5">NDH-1 subunit N</fullName>
    </alternativeName>
</protein>
<feature type="transmembrane region" description="Helical" evidence="5">
    <location>
        <begin position="96"/>
        <end position="114"/>
    </location>
</feature>
<keyword evidence="9" id="KW-1185">Reference proteome</keyword>
<evidence type="ECO:0000256" key="6">
    <source>
        <dbReference type="RuleBase" id="RU000320"/>
    </source>
</evidence>
<evidence type="ECO:0000256" key="2">
    <source>
        <dbReference type="ARBA" id="ARBA00022692"/>
    </source>
</evidence>
<feature type="transmembrane region" description="Helical" evidence="5">
    <location>
        <begin position="397"/>
        <end position="416"/>
    </location>
</feature>
<dbReference type="InterPro" id="IPR001750">
    <property type="entry name" value="ND/Mrp_TM"/>
</dbReference>
<keyword evidence="5" id="KW-0874">Quinone</keyword>
<dbReference type="RefSeq" id="WP_308949404.1">
    <property type="nucleotide sequence ID" value="NZ_JARXHW010000012.1"/>
</dbReference>
<sequence length="504" mass="54122">MNELLIEFLSGFTATNEWAAILPEILLGVLALGLLGAEMALPRSQQTRWIPRLAVWGQVIVLVLAFTCAGCCSFDQREYFSGLIAQNDVTQLMRGFFLLSSLAVCYLGKVYFARQSALPKTEFYALVLIISAAMMLLVQSAHFVMLFVALETVTVAFYVLVAYNRTSKFSLEAGLKYLILGALSSGILLFGIVLLYGIAGSPELVASSHDSLNYTQLMHFVIPNMDNLIVKIGALLVIAGVCFKIGAVPFQIWVPDVYQGAPTPVTAYLAVASKAAGFIVLIQLVSGPFFGLQDFLVPVLSVIAAATILFGNIAAVTQRNVKRLMGLSGIAHAGYLLLGVVALMRGVDWAVYAVIFYLFTYLLASFAVFGVMSLSAAADDAIQELDHYQNFARKHPFLGGVLACGLGSLAGIPPLGGFIGKLFLFVAAFQAGLYGLLIIAVIGVVISIYYYFGWIRECYFSTPSTEVVNEAACPSTAGDRFLLGAFTVASVVVGLLPAALPIIR</sequence>
<accession>A0ABU1ASY7</accession>
<evidence type="ECO:0000256" key="1">
    <source>
        <dbReference type="ARBA" id="ARBA00004127"/>
    </source>
</evidence>
<evidence type="ECO:0000313" key="9">
    <source>
        <dbReference type="Proteomes" id="UP001225316"/>
    </source>
</evidence>
<evidence type="ECO:0000259" key="7">
    <source>
        <dbReference type="Pfam" id="PF00361"/>
    </source>
</evidence>
<feature type="domain" description="NADH:quinone oxidoreductase/Mrp antiporter transmembrane" evidence="7">
    <location>
        <begin position="141"/>
        <end position="447"/>
    </location>
</feature>
<dbReference type="InterPro" id="IPR010096">
    <property type="entry name" value="NADH-Q_OxRdtase_suN/2"/>
</dbReference>
<feature type="transmembrane region" description="Helical" evidence="5">
    <location>
        <begin position="265"/>
        <end position="289"/>
    </location>
</feature>
<feature type="transmembrane region" description="Helical" evidence="5">
    <location>
        <begin position="422"/>
        <end position="452"/>
    </location>
</feature>
<evidence type="ECO:0000313" key="8">
    <source>
        <dbReference type="EMBL" id="MDQ8207269.1"/>
    </source>
</evidence>
<feature type="transmembrane region" description="Helical" evidence="5">
    <location>
        <begin position="228"/>
        <end position="253"/>
    </location>
</feature>
<keyword evidence="5" id="KW-1278">Translocase</keyword>
<feature type="transmembrane region" description="Helical" evidence="5">
    <location>
        <begin position="349"/>
        <end position="376"/>
    </location>
</feature>
<feature type="transmembrane region" description="Helical" evidence="5">
    <location>
        <begin position="295"/>
        <end position="317"/>
    </location>
</feature>
<comment type="catalytic activity">
    <reaction evidence="5">
        <text>a quinone + NADH + 5 H(+)(in) = a quinol + NAD(+) + 4 H(+)(out)</text>
        <dbReference type="Rhea" id="RHEA:57888"/>
        <dbReference type="ChEBI" id="CHEBI:15378"/>
        <dbReference type="ChEBI" id="CHEBI:24646"/>
        <dbReference type="ChEBI" id="CHEBI:57540"/>
        <dbReference type="ChEBI" id="CHEBI:57945"/>
        <dbReference type="ChEBI" id="CHEBI:132124"/>
    </reaction>
</comment>
<comment type="function">
    <text evidence="5">NDH-1 shuttles electrons from NADH, via FMN and iron-sulfur (Fe-S) centers, to quinones in the respiratory chain. The immediate electron acceptor for the enzyme in this species is believed to be ubiquinone. Couples the redox reaction to proton translocation (for every two electrons transferred, four hydrogen ions are translocated across the cytoplasmic membrane), and thus conserves the redox energy in a proton gradient.</text>
</comment>
<feature type="transmembrane region" description="Helical" evidence="5">
    <location>
        <begin position="175"/>
        <end position="199"/>
    </location>
</feature>
<feature type="transmembrane region" description="Helical" evidence="5">
    <location>
        <begin position="481"/>
        <end position="503"/>
    </location>
</feature>
<dbReference type="HAMAP" id="MF_00445">
    <property type="entry name" value="NDH1_NuoN_1"/>
    <property type="match status" value="1"/>
</dbReference>
<keyword evidence="4 5" id="KW-0472">Membrane</keyword>
<organism evidence="8 9">
    <name type="scientific">Thalassobacterium maritimum</name>
    <dbReference type="NCBI Taxonomy" id="3041265"/>
    <lineage>
        <taxon>Bacteria</taxon>
        <taxon>Pseudomonadati</taxon>
        <taxon>Verrucomicrobiota</taxon>
        <taxon>Opitutia</taxon>
        <taxon>Puniceicoccales</taxon>
        <taxon>Coraliomargaritaceae</taxon>
        <taxon>Thalassobacterium</taxon>
    </lineage>
</organism>
<keyword evidence="5" id="KW-0830">Ubiquinone</keyword>
<evidence type="ECO:0000256" key="4">
    <source>
        <dbReference type="ARBA" id="ARBA00023136"/>
    </source>
</evidence>
<reference evidence="8 9" key="1">
    <citation type="submission" date="2023-04" db="EMBL/GenBank/DDBJ databases">
        <title>A novel bacteria isolated from coastal sediment.</title>
        <authorList>
            <person name="Liu X.-J."/>
            <person name="Du Z.-J."/>
        </authorList>
    </citation>
    <scope>NUCLEOTIDE SEQUENCE [LARGE SCALE GENOMIC DNA]</scope>
    <source>
        <strain evidence="8 9">SDUM461003</strain>
    </source>
</reference>
<evidence type="ECO:0000256" key="3">
    <source>
        <dbReference type="ARBA" id="ARBA00022989"/>
    </source>
</evidence>
<feature type="transmembrane region" description="Helical" evidence="5">
    <location>
        <begin position="324"/>
        <end position="343"/>
    </location>
</feature>
<dbReference type="Proteomes" id="UP001225316">
    <property type="component" value="Unassembled WGS sequence"/>
</dbReference>
<proteinExistence type="inferred from homology"/>
<keyword evidence="5" id="KW-0520">NAD</keyword>
<keyword evidence="3 5" id="KW-1133">Transmembrane helix</keyword>
<name>A0ABU1ASY7_9BACT</name>
<dbReference type="PANTHER" id="PTHR22773">
    <property type="entry name" value="NADH DEHYDROGENASE"/>
    <property type="match status" value="1"/>
</dbReference>
<comment type="subunit">
    <text evidence="5">NDH-1 is composed of 14 different subunits. Subunits NuoA, H, J, K, L, M, N constitute the membrane sector of the complex.</text>
</comment>
<evidence type="ECO:0000256" key="5">
    <source>
        <dbReference type="HAMAP-Rule" id="MF_00445"/>
    </source>
</evidence>
<comment type="similarity">
    <text evidence="5">Belongs to the complex I subunit 2 family.</text>
</comment>
<comment type="caution">
    <text evidence="8">The sequence shown here is derived from an EMBL/GenBank/DDBJ whole genome shotgun (WGS) entry which is preliminary data.</text>
</comment>
<gene>
    <name evidence="5" type="primary">nuoN</name>
    <name evidence="8" type="ORF">QEH52_07105</name>
</gene>
<dbReference type="NCBIfam" id="TIGR01770">
    <property type="entry name" value="NDH_I_N"/>
    <property type="match status" value="1"/>
</dbReference>
<feature type="transmembrane region" description="Helical" evidence="5">
    <location>
        <begin position="121"/>
        <end position="138"/>
    </location>
</feature>
<feature type="transmembrane region" description="Helical" evidence="5">
    <location>
        <begin position="144"/>
        <end position="163"/>
    </location>
</feature>
<dbReference type="EC" id="7.1.1.-" evidence="5"/>
<keyword evidence="5" id="KW-0813">Transport</keyword>
<keyword evidence="2 5" id="KW-0812">Transmembrane</keyword>
<dbReference type="Pfam" id="PF00361">
    <property type="entry name" value="Proton_antipo_M"/>
    <property type="match status" value="1"/>
</dbReference>
<comment type="subcellular location">
    <subcellularLocation>
        <location evidence="5">Cell membrane</location>
        <topology evidence="5">Multi-pass membrane protein</topology>
    </subcellularLocation>
    <subcellularLocation>
        <location evidence="1">Endomembrane system</location>
        <topology evidence="1">Multi-pass membrane protein</topology>
    </subcellularLocation>
    <subcellularLocation>
        <location evidence="6">Membrane</location>
        <topology evidence="6">Multi-pass membrane protein</topology>
    </subcellularLocation>
</comment>